<keyword evidence="2" id="KW-1185">Reference proteome</keyword>
<dbReference type="AlphaFoldDB" id="A0A1I1DT06"/>
<dbReference type="Proteomes" id="UP000199514">
    <property type="component" value="Unassembled WGS sequence"/>
</dbReference>
<evidence type="ECO:0000313" key="2">
    <source>
        <dbReference type="Proteomes" id="UP000199514"/>
    </source>
</evidence>
<organism evidence="1 2">
    <name type="scientific">Flexibacter flexilis DSM 6793</name>
    <dbReference type="NCBI Taxonomy" id="927664"/>
    <lineage>
        <taxon>Bacteria</taxon>
        <taxon>Pseudomonadati</taxon>
        <taxon>Bacteroidota</taxon>
        <taxon>Cytophagia</taxon>
        <taxon>Cytophagales</taxon>
        <taxon>Flexibacteraceae</taxon>
        <taxon>Flexibacter</taxon>
    </lineage>
</organism>
<protein>
    <recommendedName>
        <fullName evidence="3">Lipoprotein</fullName>
    </recommendedName>
</protein>
<dbReference type="EMBL" id="FOLE01000001">
    <property type="protein sequence ID" value="SFB75850.1"/>
    <property type="molecule type" value="Genomic_DNA"/>
</dbReference>
<dbReference type="RefSeq" id="WP_091506171.1">
    <property type="nucleotide sequence ID" value="NZ_FOLE01000001.1"/>
</dbReference>
<proteinExistence type="predicted"/>
<dbReference type="OrthoDB" id="794757at2"/>
<dbReference type="STRING" id="927664.SAMN05421780_101313"/>
<gene>
    <name evidence="1" type="ORF">SAMN05421780_101313</name>
</gene>
<sequence>MIKRFSVYCGLVAAVLLQACRPDTASSFSHQYFDMNGLLKSQEQQLQGYSIQKNSTLDGHTDTQTLPADWSKEFDLFKEIDLNKPSWQGGFRVESTPNQVCYFAENQNINVKKLCVTYSSKHLPAHVWAQIAEDNMLYTSGREMHLYFDTTQTQTILRAYGMSGFQKVLLKDTMRYKVQAVLVGKKP</sequence>
<dbReference type="PROSITE" id="PS51257">
    <property type="entry name" value="PROKAR_LIPOPROTEIN"/>
    <property type="match status" value="1"/>
</dbReference>
<evidence type="ECO:0008006" key="3">
    <source>
        <dbReference type="Google" id="ProtNLM"/>
    </source>
</evidence>
<name>A0A1I1DT06_9BACT</name>
<evidence type="ECO:0000313" key="1">
    <source>
        <dbReference type="EMBL" id="SFB75850.1"/>
    </source>
</evidence>
<accession>A0A1I1DT06</accession>
<reference evidence="1 2" key="1">
    <citation type="submission" date="2016-10" db="EMBL/GenBank/DDBJ databases">
        <authorList>
            <person name="de Groot N.N."/>
        </authorList>
    </citation>
    <scope>NUCLEOTIDE SEQUENCE [LARGE SCALE GENOMIC DNA]</scope>
    <source>
        <strain evidence="1 2">DSM 6793</strain>
    </source>
</reference>